<dbReference type="InterPro" id="IPR032720">
    <property type="entry name" value="Cys_rich_CWC"/>
</dbReference>
<organism evidence="1 2">
    <name type="scientific">Heyndrickxia sporothermodurans</name>
    <dbReference type="NCBI Taxonomy" id="46224"/>
    <lineage>
        <taxon>Bacteria</taxon>
        <taxon>Bacillati</taxon>
        <taxon>Bacillota</taxon>
        <taxon>Bacilli</taxon>
        <taxon>Bacillales</taxon>
        <taxon>Bacillaceae</taxon>
        <taxon>Heyndrickxia</taxon>
    </lineage>
</organism>
<dbReference type="Pfam" id="PF14375">
    <property type="entry name" value="Cys_rich_CWC"/>
    <property type="match status" value="1"/>
</dbReference>
<accession>A0A150L0T1</accession>
<keyword evidence="2" id="KW-1185">Reference proteome</keyword>
<dbReference type="Proteomes" id="UP000075666">
    <property type="component" value="Unassembled WGS sequence"/>
</dbReference>
<sequence>MADIWKETKRCPICGGNNQCCYSEDASSSCWCSEEIFPEGIYELVPVDLIKKTCICKNCLSSFNE</sequence>
<protein>
    <recommendedName>
        <fullName evidence="3">Cysteine-rich CWC</fullName>
    </recommendedName>
</protein>
<dbReference type="AlphaFoldDB" id="A0A150L0T1"/>
<dbReference type="OrthoDB" id="5625686at2"/>
<evidence type="ECO:0000313" key="1">
    <source>
        <dbReference type="EMBL" id="KYD05923.1"/>
    </source>
</evidence>
<name>A0A150L0T1_9BACI</name>
<proteinExistence type="predicted"/>
<evidence type="ECO:0000313" key="2">
    <source>
        <dbReference type="Proteomes" id="UP000075666"/>
    </source>
</evidence>
<comment type="caution">
    <text evidence="1">The sequence shown here is derived from an EMBL/GenBank/DDBJ whole genome shotgun (WGS) entry which is preliminary data.</text>
</comment>
<dbReference type="PATRIC" id="fig|46224.3.peg.3066"/>
<dbReference type="EMBL" id="LQYN01000053">
    <property type="protein sequence ID" value="KYD05923.1"/>
    <property type="molecule type" value="Genomic_DNA"/>
</dbReference>
<reference evidence="1 2" key="1">
    <citation type="submission" date="2016-01" db="EMBL/GenBank/DDBJ databases">
        <title>Genome Sequences of Twelve Sporeforming Bacillus Species Isolated from Foods.</title>
        <authorList>
            <person name="Berendsen E.M."/>
            <person name="Wells-Bennik M.H."/>
            <person name="Krawcyk A.O."/>
            <person name="De Jong A."/>
            <person name="Holsappel S."/>
            <person name="Eijlander R.T."/>
            <person name="Kuipers O.P."/>
        </authorList>
    </citation>
    <scope>NUCLEOTIDE SEQUENCE [LARGE SCALE GENOMIC DNA]</scope>
    <source>
        <strain evidence="1 2">B4102</strain>
    </source>
</reference>
<dbReference type="STRING" id="46224.B4102_3096"/>
<evidence type="ECO:0008006" key="3">
    <source>
        <dbReference type="Google" id="ProtNLM"/>
    </source>
</evidence>
<gene>
    <name evidence="1" type="ORF">B4102_3096</name>
</gene>
<dbReference type="RefSeq" id="WP_066231561.1">
    <property type="nucleotide sequence ID" value="NZ_JARMRW010000079.1"/>
</dbReference>